<dbReference type="Proteomes" id="UP000184089">
    <property type="component" value="Unassembled WGS sequence"/>
</dbReference>
<dbReference type="Pfam" id="PF07508">
    <property type="entry name" value="Recombinase"/>
    <property type="match status" value="1"/>
</dbReference>
<comment type="caution">
    <text evidence="5">The sequence shown here is derived from an EMBL/GenBank/DDBJ whole genome shotgun (WGS) entry which is preliminary data.</text>
</comment>
<feature type="domain" description="Resolvase/invertase-type recombinase catalytic" evidence="3">
    <location>
        <begin position="2"/>
        <end position="148"/>
    </location>
</feature>
<accession>A0AAQ1ME73</accession>
<dbReference type="PROSITE" id="PS51736">
    <property type="entry name" value="RECOMBINASES_3"/>
    <property type="match status" value="1"/>
</dbReference>
<evidence type="ECO:0000259" key="4">
    <source>
        <dbReference type="PROSITE" id="PS51737"/>
    </source>
</evidence>
<dbReference type="PROSITE" id="PS51737">
    <property type="entry name" value="RECOMBINASE_DNA_BIND"/>
    <property type="match status" value="1"/>
</dbReference>
<evidence type="ECO:0000259" key="3">
    <source>
        <dbReference type="PROSITE" id="PS51736"/>
    </source>
</evidence>
<evidence type="ECO:0000313" key="6">
    <source>
        <dbReference type="Proteomes" id="UP000184089"/>
    </source>
</evidence>
<evidence type="ECO:0000256" key="1">
    <source>
        <dbReference type="SAM" id="Coils"/>
    </source>
</evidence>
<evidence type="ECO:0000256" key="2">
    <source>
        <dbReference type="SAM" id="MobiDB-lite"/>
    </source>
</evidence>
<proteinExistence type="predicted"/>
<dbReference type="InterPro" id="IPR025827">
    <property type="entry name" value="Zn_ribbon_recom_dom"/>
</dbReference>
<dbReference type="GO" id="GO:0003677">
    <property type="term" value="F:DNA binding"/>
    <property type="evidence" value="ECO:0007669"/>
    <property type="project" value="InterPro"/>
</dbReference>
<dbReference type="SMART" id="SM00857">
    <property type="entry name" value="Resolvase"/>
    <property type="match status" value="1"/>
</dbReference>
<feature type="coiled-coil region" evidence="1">
    <location>
        <begin position="382"/>
        <end position="434"/>
    </location>
</feature>
<dbReference type="InterPro" id="IPR050639">
    <property type="entry name" value="SSR_resolvase"/>
</dbReference>
<dbReference type="AlphaFoldDB" id="A0AAQ1ME73"/>
<dbReference type="EMBL" id="FQVY01000003">
    <property type="protein sequence ID" value="SHG30288.1"/>
    <property type="molecule type" value="Genomic_DNA"/>
</dbReference>
<protein>
    <submittedName>
        <fullName evidence="5">Site-specific DNA recombinase</fullName>
    </submittedName>
</protein>
<evidence type="ECO:0000313" key="5">
    <source>
        <dbReference type="EMBL" id="SHG30288.1"/>
    </source>
</evidence>
<dbReference type="GO" id="GO:0000150">
    <property type="term" value="F:DNA strand exchange activity"/>
    <property type="evidence" value="ECO:0007669"/>
    <property type="project" value="InterPro"/>
</dbReference>
<feature type="domain" description="Recombinase" evidence="4">
    <location>
        <begin position="154"/>
        <end position="281"/>
    </location>
</feature>
<name>A0AAQ1ME73_9FIRM</name>
<dbReference type="SUPFAM" id="SSF53041">
    <property type="entry name" value="Resolvase-like"/>
    <property type="match status" value="1"/>
</dbReference>
<dbReference type="Gene3D" id="3.90.1750.20">
    <property type="entry name" value="Putative Large Serine Recombinase, Chain B, Domain 2"/>
    <property type="match status" value="1"/>
</dbReference>
<dbReference type="Pfam" id="PF13408">
    <property type="entry name" value="Zn_ribbon_recom"/>
    <property type="match status" value="1"/>
</dbReference>
<dbReference type="PANTHER" id="PTHR30461">
    <property type="entry name" value="DNA-INVERTASE FROM LAMBDOID PROPHAGE"/>
    <property type="match status" value="1"/>
</dbReference>
<dbReference type="Pfam" id="PF00239">
    <property type="entry name" value="Resolvase"/>
    <property type="match status" value="1"/>
</dbReference>
<feature type="region of interest" description="Disordered" evidence="2">
    <location>
        <begin position="515"/>
        <end position="550"/>
    </location>
</feature>
<dbReference type="InterPro" id="IPR036162">
    <property type="entry name" value="Resolvase-like_N_sf"/>
</dbReference>
<dbReference type="CDD" id="cd00338">
    <property type="entry name" value="Ser_Recombinase"/>
    <property type="match status" value="1"/>
</dbReference>
<dbReference type="InterPro" id="IPR006119">
    <property type="entry name" value="Resolv_N"/>
</dbReference>
<dbReference type="InterPro" id="IPR038109">
    <property type="entry name" value="DNA_bind_recomb_sf"/>
</dbReference>
<gene>
    <name evidence="5" type="ORF">SAMN05444424_2039</name>
</gene>
<dbReference type="PANTHER" id="PTHR30461:SF23">
    <property type="entry name" value="DNA RECOMBINASE-RELATED"/>
    <property type="match status" value="1"/>
</dbReference>
<keyword evidence="1" id="KW-0175">Coiled coil</keyword>
<reference evidence="6" key="1">
    <citation type="submission" date="2016-11" db="EMBL/GenBank/DDBJ databases">
        <authorList>
            <person name="Jaros S."/>
            <person name="Januszkiewicz K."/>
            <person name="Wedrychowicz H."/>
        </authorList>
    </citation>
    <scope>NUCLEOTIDE SEQUENCE [LARGE SCALE GENOMIC DNA]</scope>
    <source>
        <strain evidence="6">DSM 4029</strain>
    </source>
</reference>
<sequence>MNIAAYCRVSTDKEDQLNSLEAQKEFFSEYTKRTGDNLVRLYADEGISGTKIKNRKEFLRMMADAEHGLFDMVVVKDISRFARNTVDLLQNVRKLKALGIETQFLTANMTSMGNSEFVLTIFGALAQEESANTSKRVKFGKKMNAEKGRVPNIVYGYDKTIGDYFNLAINEEEAAVVRQIYQWYIKDGYGAAKISIFLNERGLRTKRNCQWSQNGVCRILTNELYTGKIINGKQEVTDFLTGQRADKDASEWMVVDRPDLRIIDPETFEQAQQIMKSRGKAFKVDKERQSNKYLFSTLIKCKECGWSFRRTVRTYKNTYVRWVCSGHNGRGADNCPNAVTVDEDELIEVLQEYFAGLLKAKKNVIRYVVGEFQRVYKAKDENLNYEKELTAQLAKLQKTRQKYMDMYADDLISREELNNKIGGMRKEIERLENELKMVSYHLTKGEQLESVLQQTFKEIEDITDVRQMTNAQLKRIIQKIEVDKDGNVDIYLRLLGDLGLDETVLIRNDETQGCVRPAEKAQPRPLPGGQKGVGDQQAGAAYPGGPCHPAQIPGVKRGGVTPLPPLCSKKREACQPTGLSFFERIE</sequence>
<organism evidence="5 6">
    <name type="scientific">Bittarella massiliensis</name>
    <name type="common">ex Durand et al. 2017</name>
    <dbReference type="NCBI Taxonomy" id="1720313"/>
    <lineage>
        <taxon>Bacteria</taxon>
        <taxon>Bacillati</taxon>
        <taxon>Bacillota</taxon>
        <taxon>Clostridia</taxon>
        <taxon>Eubacteriales</taxon>
        <taxon>Oscillospiraceae</taxon>
        <taxon>Bittarella (ex Durand et al. 2017)</taxon>
    </lineage>
</organism>
<dbReference type="Gene3D" id="3.40.50.1390">
    <property type="entry name" value="Resolvase, N-terminal catalytic domain"/>
    <property type="match status" value="1"/>
</dbReference>
<dbReference type="InterPro" id="IPR011109">
    <property type="entry name" value="DNA_bind_recombinase_dom"/>
</dbReference>